<comment type="subcellular location">
    <subcellularLocation>
        <location evidence="1">Membrane</location>
        <topology evidence="1">Multi-pass membrane protein</topology>
    </subcellularLocation>
</comment>
<evidence type="ECO:0000256" key="1">
    <source>
        <dbReference type="ARBA" id="ARBA00004141"/>
    </source>
</evidence>
<organism evidence="7 8">
    <name type="scientific">Candidatus Caccousia avicola</name>
    <dbReference type="NCBI Taxonomy" id="2840721"/>
    <lineage>
        <taxon>Bacteria</taxon>
        <taxon>Bacillati</taxon>
        <taxon>Bacillota</taxon>
        <taxon>Clostridia</taxon>
        <taxon>Eubacteriales</taxon>
        <taxon>Oscillospiraceae</taxon>
        <taxon>Oscillospiraceae incertae sedis</taxon>
        <taxon>Candidatus Caccousia</taxon>
    </lineage>
</organism>
<dbReference type="SUPFAM" id="SSF144091">
    <property type="entry name" value="Rhomboid-like"/>
    <property type="match status" value="1"/>
</dbReference>
<name>A0A9D1DE96_9FIRM</name>
<protein>
    <submittedName>
        <fullName evidence="7">Rhomboid family intramembrane serine protease</fullName>
    </submittedName>
</protein>
<dbReference type="AlphaFoldDB" id="A0A9D1DE96"/>
<dbReference type="Gene3D" id="1.20.1540.10">
    <property type="entry name" value="Rhomboid-like"/>
    <property type="match status" value="1"/>
</dbReference>
<dbReference type="Pfam" id="PF01694">
    <property type="entry name" value="Rhomboid"/>
    <property type="match status" value="1"/>
</dbReference>
<feature type="transmembrane region" description="Helical" evidence="5">
    <location>
        <begin position="121"/>
        <end position="138"/>
    </location>
</feature>
<dbReference type="GO" id="GO:0004252">
    <property type="term" value="F:serine-type endopeptidase activity"/>
    <property type="evidence" value="ECO:0007669"/>
    <property type="project" value="InterPro"/>
</dbReference>
<feature type="transmembrane region" description="Helical" evidence="5">
    <location>
        <begin position="176"/>
        <end position="195"/>
    </location>
</feature>
<feature type="transmembrane region" description="Helical" evidence="5">
    <location>
        <begin position="150"/>
        <end position="170"/>
    </location>
</feature>
<reference evidence="7" key="1">
    <citation type="submission" date="2020-10" db="EMBL/GenBank/DDBJ databases">
        <authorList>
            <person name="Gilroy R."/>
        </authorList>
    </citation>
    <scope>NUCLEOTIDE SEQUENCE</scope>
    <source>
        <strain evidence="7">ChiSxjej1B13-7958</strain>
    </source>
</reference>
<dbReference type="InterPro" id="IPR035952">
    <property type="entry name" value="Rhomboid-like_sf"/>
</dbReference>
<feature type="transmembrane region" description="Helical" evidence="5">
    <location>
        <begin position="56"/>
        <end position="82"/>
    </location>
</feature>
<keyword evidence="7" id="KW-0378">Hydrolase</keyword>
<evidence type="ECO:0000256" key="2">
    <source>
        <dbReference type="ARBA" id="ARBA00022692"/>
    </source>
</evidence>
<keyword evidence="2 5" id="KW-0812">Transmembrane</keyword>
<feature type="transmembrane region" description="Helical" evidence="5">
    <location>
        <begin position="94"/>
        <end position="115"/>
    </location>
</feature>
<dbReference type="GO" id="GO:0016020">
    <property type="term" value="C:membrane"/>
    <property type="evidence" value="ECO:0007669"/>
    <property type="project" value="UniProtKB-SubCell"/>
</dbReference>
<dbReference type="InterPro" id="IPR022764">
    <property type="entry name" value="Peptidase_S54_rhomboid_dom"/>
</dbReference>
<dbReference type="EMBL" id="DVGZ01000047">
    <property type="protein sequence ID" value="HIR46967.1"/>
    <property type="molecule type" value="Genomic_DNA"/>
</dbReference>
<feature type="transmembrane region" description="Helical" evidence="5">
    <location>
        <begin position="21"/>
        <end position="44"/>
    </location>
</feature>
<feature type="domain" description="Peptidase S54 rhomboid" evidence="6">
    <location>
        <begin position="53"/>
        <end position="163"/>
    </location>
</feature>
<dbReference type="Proteomes" id="UP000824242">
    <property type="component" value="Unassembled WGS sequence"/>
</dbReference>
<evidence type="ECO:0000256" key="5">
    <source>
        <dbReference type="SAM" id="Phobius"/>
    </source>
</evidence>
<evidence type="ECO:0000259" key="6">
    <source>
        <dbReference type="Pfam" id="PF01694"/>
    </source>
</evidence>
<keyword evidence="4 5" id="KW-0472">Membrane</keyword>
<sequence length="213" mass="24820">MNWIDRLERKARRLAVPNLMFFLSGAMLLVYILSMFFPALPMLLSLDRSFLLRGQVWRLVTFLFLPPSSSPLWILFNLYFYCLLGRGLEQQWGVFRFNLFYLCGVVGAILTALITGFGSNYYLNLSLFLAFAAFYPDYRLMIFFVLPVKIKYLAILDAVLLLVSFILGGWPARIGILMSLANIFLFFGGSSLKRLKTQMGYWKTRRNFRKYMK</sequence>
<accession>A0A9D1DE96</accession>
<proteinExistence type="predicted"/>
<evidence type="ECO:0000313" key="8">
    <source>
        <dbReference type="Proteomes" id="UP000824242"/>
    </source>
</evidence>
<reference evidence="7" key="2">
    <citation type="journal article" date="2021" name="PeerJ">
        <title>Extensive microbial diversity within the chicken gut microbiome revealed by metagenomics and culture.</title>
        <authorList>
            <person name="Gilroy R."/>
            <person name="Ravi A."/>
            <person name="Getino M."/>
            <person name="Pursley I."/>
            <person name="Horton D.L."/>
            <person name="Alikhan N.F."/>
            <person name="Baker D."/>
            <person name="Gharbi K."/>
            <person name="Hall N."/>
            <person name="Watson M."/>
            <person name="Adriaenssens E.M."/>
            <person name="Foster-Nyarko E."/>
            <person name="Jarju S."/>
            <person name="Secka A."/>
            <person name="Antonio M."/>
            <person name="Oren A."/>
            <person name="Chaudhuri R.R."/>
            <person name="La Ragione R."/>
            <person name="Hildebrand F."/>
            <person name="Pallen M.J."/>
        </authorList>
    </citation>
    <scope>NUCLEOTIDE SEQUENCE</scope>
    <source>
        <strain evidence="7">ChiSxjej1B13-7958</strain>
    </source>
</reference>
<evidence type="ECO:0000256" key="4">
    <source>
        <dbReference type="ARBA" id="ARBA00023136"/>
    </source>
</evidence>
<gene>
    <name evidence="7" type="ORF">IAB89_04820</name>
</gene>
<evidence type="ECO:0000313" key="7">
    <source>
        <dbReference type="EMBL" id="HIR46967.1"/>
    </source>
</evidence>
<keyword evidence="7" id="KW-0645">Protease</keyword>
<evidence type="ECO:0000256" key="3">
    <source>
        <dbReference type="ARBA" id="ARBA00022989"/>
    </source>
</evidence>
<dbReference type="GO" id="GO:0006508">
    <property type="term" value="P:proteolysis"/>
    <property type="evidence" value="ECO:0007669"/>
    <property type="project" value="UniProtKB-KW"/>
</dbReference>
<comment type="caution">
    <text evidence="7">The sequence shown here is derived from an EMBL/GenBank/DDBJ whole genome shotgun (WGS) entry which is preliminary data.</text>
</comment>
<keyword evidence="3 5" id="KW-1133">Transmembrane helix</keyword>